<dbReference type="InterPro" id="IPR049561">
    <property type="entry name" value="NSUN5_7_fdxn-like"/>
</dbReference>
<dbReference type="InterPro" id="IPR049560">
    <property type="entry name" value="MeTrfase_RsmB-F_NOP2_cat"/>
</dbReference>
<evidence type="ECO:0000256" key="2">
    <source>
        <dbReference type="ARBA" id="ARBA00022679"/>
    </source>
</evidence>
<dbReference type="InParanoid" id="A0A165L786"/>
<evidence type="ECO:0000256" key="1">
    <source>
        <dbReference type="ARBA" id="ARBA00022603"/>
    </source>
</evidence>
<dbReference type="OrthoDB" id="435282at2759"/>
<dbReference type="GO" id="GO:0005730">
    <property type="term" value="C:nucleolus"/>
    <property type="evidence" value="ECO:0007669"/>
    <property type="project" value="TreeGrafter"/>
</dbReference>
<evidence type="ECO:0000256" key="7">
    <source>
        <dbReference type="SAM" id="MobiDB-lite"/>
    </source>
</evidence>
<evidence type="ECO:0000256" key="4">
    <source>
        <dbReference type="ARBA" id="ARBA00022884"/>
    </source>
</evidence>
<dbReference type="GO" id="GO:0008173">
    <property type="term" value="F:RNA methyltransferase activity"/>
    <property type="evidence" value="ECO:0007669"/>
    <property type="project" value="InterPro"/>
</dbReference>
<dbReference type="Proteomes" id="UP000077266">
    <property type="component" value="Unassembled WGS sequence"/>
</dbReference>
<feature type="compositionally biased region" description="Basic and acidic residues" evidence="7">
    <location>
        <begin position="445"/>
        <end position="456"/>
    </location>
</feature>
<evidence type="ECO:0000313" key="9">
    <source>
        <dbReference type="EMBL" id="KZV97453.1"/>
    </source>
</evidence>
<protein>
    <submittedName>
        <fullName evidence="9">S-adenosyl-L-methionine-dependent methyltransferase</fullName>
    </submittedName>
</protein>
<evidence type="ECO:0000256" key="6">
    <source>
        <dbReference type="PROSITE-ProRule" id="PRU01023"/>
    </source>
</evidence>
<sequence length="495" mass="54311">MNFYFEAAGVLDRLEERKTSVKSLLGSLPAQNRKRVTALVLQTLKYKPTLNEIIGTTKLLQLEKRAFPGSARNTAIVLVHDLLFAKGGIQAGDGPLKQAILRHKTRLHAELTKLKVKRGARTNEDLVQLADPRAAKIPRYVRVNALKTSLDDALADLNARGFSQGDTAEGKKFVQDPHVPNLLAFDAARTEMSSDPAYLRGELILQDKASCFPALVLNPPAHADANVIDATAAPGNKTTHLAALMQNRGTLFAFERDKRRFKTLETMLARAGASNVRAQNADFLSVDPHDATYARVSHILLDPSCSGSGIVNRLDYLLDDAAEEQEEERDERLEKLAAFQQSMIAHAMKFPSVSRIVYSTCSVHAAENERVVRAALLASSGAWVLAPRDQVLPTWERRGVQDELGDVGDAANLVRCMPGEDATNGFFVSCFERAPATGQSAIKRKLEADDDLDHKPTAKKRKKKKKKKTNAAGDAKEDGNRGDDDNDEWLGVAEC</sequence>
<dbReference type="InterPro" id="IPR023267">
    <property type="entry name" value="RCMT"/>
</dbReference>
<evidence type="ECO:0000259" key="8">
    <source>
        <dbReference type="PROSITE" id="PS51686"/>
    </source>
</evidence>
<evidence type="ECO:0000313" key="10">
    <source>
        <dbReference type="Proteomes" id="UP000077266"/>
    </source>
</evidence>
<dbReference type="FunFam" id="3.40.50.150:FF:000164">
    <property type="entry name" value="Methyltransferase NSUN5, putative"/>
    <property type="match status" value="1"/>
</dbReference>
<dbReference type="SUPFAM" id="SSF53335">
    <property type="entry name" value="S-adenosyl-L-methionine-dependent methyltransferases"/>
    <property type="match status" value="1"/>
</dbReference>
<dbReference type="InterPro" id="IPR001678">
    <property type="entry name" value="MeTrfase_RsmB-F_NOP2_dom"/>
</dbReference>
<dbReference type="STRING" id="1314781.A0A165L786"/>
<feature type="binding site" evidence="6">
    <location>
        <position position="282"/>
    </location>
    <ligand>
        <name>S-adenosyl-L-methionine</name>
        <dbReference type="ChEBI" id="CHEBI:59789"/>
    </ligand>
</feature>
<dbReference type="InterPro" id="IPR048889">
    <property type="entry name" value="NSUN5_RCM1_N"/>
</dbReference>
<dbReference type="AlphaFoldDB" id="A0A165L786"/>
<keyword evidence="1 6" id="KW-0489">Methyltransferase</keyword>
<dbReference type="GO" id="GO:0003723">
    <property type="term" value="F:RNA binding"/>
    <property type="evidence" value="ECO:0007669"/>
    <property type="project" value="UniProtKB-UniRule"/>
</dbReference>
<dbReference type="PROSITE" id="PS51686">
    <property type="entry name" value="SAM_MT_RSMB_NOP"/>
    <property type="match status" value="1"/>
</dbReference>
<accession>A0A165L786</accession>
<dbReference type="Gene3D" id="3.40.50.150">
    <property type="entry name" value="Vaccinia Virus protein VP39"/>
    <property type="match status" value="1"/>
</dbReference>
<dbReference type="GO" id="GO:0070475">
    <property type="term" value="P:rRNA base methylation"/>
    <property type="evidence" value="ECO:0007669"/>
    <property type="project" value="TreeGrafter"/>
</dbReference>
<comment type="similarity">
    <text evidence="6">Belongs to the class I-like SAM-binding methyltransferase superfamily. RsmB/NOP family.</text>
</comment>
<feature type="active site" description="Nucleophile" evidence="6">
    <location>
        <position position="361"/>
    </location>
</feature>
<dbReference type="EMBL" id="KV425930">
    <property type="protein sequence ID" value="KZV97453.1"/>
    <property type="molecule type" value="Genomic_DNA"/>
</dbReference>
<dbReference type="PANTHER" id="PTHR22807:SF4">
    <property type="entry name" value="28S RRNA (CYTOSINE-C(5))-METHYLTRANSFERASE"/>
    <property type="match status" value="1"/>
</dbReference>
<feature type="binding site" evidence="6">
    <location>
        <position position="302"/>
    </location>
    <ligand>
        <name>S-adenosyl-L-methionine</name>
        <dbReference type="ChEBI" id="CHEBI:59789"/>
    </ligand>
</feature>
<feature type="binding site" evidence="6">
    <location>
        <position position="255"/>
    </location>
    <ligand>
        <name>S-adenosyl-L-methionine</name>
        <dbReference type="ChEBI" id="CHEBI:59789"/>
    </ligand>
</feature>
<dbReference type="Pfam" id="PF21148">
    <property type="entry name" value="NSUN5_fdxn-like"/>
    <property type="match status" value="1"/>
</dbReference>
<keyword evidence="3 6" id="KW-0949">S-adenosyl-L-methionine</keyword>
<dbReference type="FunCoup" id="A0A165L786">
    <property type="interactions" value="371"/>
</dbReference>
<dbReference type="Pfam" id="PF21153">
    <property type="entry name" value="NSUN5_N"/>
    <property type="match status" value="1"/>
</dbReference>
<name>A0A165L786_EXIGL</name>
<comment type="caution">
    <text evidence="6">Lacks conserved residue(s) required for the propagation of feature annotation.</text>
</comment>
<feature type="domain" description="SAM-dependent MTase RsmB/NOP-type" evidence="8">
    <location>
        <begin position="129"/>
        <end position="434"/>
    </location>
</feature>
<feature type="compositionally biased region" description="Basic residues" evidence="7">
    <location>
        <begin position="457"/>
        <end position="469"/>
    </location>
</feature>
<dbReference type="InterPro" id="IPR029063">
    <property type="entry name" value="SAM-dependent_MTases_sf"/>
</dbReference>
<keyword evidence="4 6" id="KW-0694">RNA-binding</keyword>
<proteinExistence type="inferred from homology"/>
<comment type="catalytic activity">
    <reaction evidence="5">
        <text>a cytidine in 25S rRNA + S-adenosyl-L-methionine = a 5-methylcytidine in 25S rRNA + S-adenosyl-L-homocysteine + H(+)</text>
        <dbReference type="Rhea" id="RHEA:47780"/>
        <dbReference type="Rhea" id="RHEA-COMP:11911"/>
        <dbReference type="Rhea" id="RHEA-COMP:11912"/>
        <dbReference type="ChEBI" id="CHEBI:15378"/>
        <dbReference type="ChEBI" id="CHEBI:57856"/>
        <dbReference type="ChEBI" id="CHEBI:59789"/>
        <dbReference type="ChEBI" id="CHEBI:74483"/>
        <dbReference type="ChEBI" id="CHEBI:82748"/>
    </reaction>
</comment>
<feature type="region of interest" description="Disordered" evidence="7">
    <location>
        <begin position="445"/>
        <end position="495"/>
    </location>
</feature>
<keyword evidence="10" id="KW-1185">Reference proteome</keyword>
<feature type="compositionally biased region" description="Basic and acidic residues" evidence="7">
    <location>
        <begin position="474"/>
        <end position="483"/>
    </location>
</feature>
<dbReference type="Pfam" id="PF01189">
    <property type="entry name" value="Methyltr_RsmB-F"/>
    <property type="match status" value="1"/>
</dbReference>
<evidence type="ECO:0000256" key="3">
    <source>
        <dbReference type="ARBA" id="ARBA00022691"/>
    </source>
</evidence>
<dbReference type="Gene3D" id="3.30.70.1170">
    <property type="entry name" value="Sun protein, domain 3"/>
    <property type="match status" value="1"/>
</dbReference>
<reference evidence="9 10" key="1">
    <citation type="journal article" date="2016" name="Mol. Biol. Evol.">
        <title>Comparative Genomics of Early-Diverging Mushroom-Forming Fungi Provides Insights into the Origins of Lignocellulose Decay Capabilities.</title>
        <authorList>
            <person name="Nagy L.G."/>
            <person name="Riley R."/>
            <person name="Tritt A."/>
            <person name="Adam C."/>
            <person name="Daum C."/>
            <person name="Floudas D."/>
            <person name="Sun H."/>
            <person name="Yadav J.S."/>
            <person name="Pangilinan J."/>
            <person name="Larsson K.H."/>
            <person name="Matsuura K."/>
            <person name="Barry K."/>
            <person name="Labutti K."/>
            <person name="Kuo R."/>
            <person name="Ohm R.A."/>
            <person name="Bhattacharya S.S."/>
            <person name="Shirouzu T."/>
            <person name="Yoshinaga Y."/>
            <person name="Martin F.M."/>
            <person name="Grigoriev I.V."/>
            <person name="Hibbett D.S."/>
        </authorList>
    </citation>
    <scope>NUCLEOTIDE SEQUENCE [LARGE SCALE GENOMIC DNA]</scope>
    <source>
        <strain evidence="9 10">HHB12029</strain>
    </source>
</reference>
<keyword evidence="2 6" id="KW-0808">Transferase</keyword>
<gene>
    <name evidence="9" type="ORF">EXIGLDRAFT_764412</name>
</gene>
<dbReference type="PANTHER" id="PTHR22807">
    <property type="entry name" value="NOP2 YEAST -RELATED NOL1/NOP2/FMU SUN DOMAIN-CONTAINING"/>
    <property type="match status" value="1"/>
</dbReference>
<dbReference type="PRINTS" id="PR02008">
    <property type="entry name" value="RCMTFAMILY"/>
</dbReference>
<evidence type="ECO:0000256" key="5">
    <source>
        <dbReference type="ARBA" id="ARBA00053002"/>
    </source>
</evidence>
<organism evidence="9 10">
    <name type="scientific">Exidia glandulosa HHB12029</name>
    <dbReference type="NCBI Taxonomy" id="1314781"/>
    <lineage>
        <taxon>Eukaryota</taxon>
        <taxon>Fungi</taxon>
        <taxon>Dikarya</taxon>
        <taxon>Basidiomycota</taxon>
        <taxon>Agaricomycotina</taxon>
        <taxon>Agaricomycetes</taxon>
        <taxon>Auriculariales</taxon>
        <taxon>Exidiaceae</taxon>
        <taxon>Exidia</taxon>
    </lineage>
</organism>